<feature type="transmembrane region" description="Helical" evidence="8">
    <location>
        <begin position="141"/>
        <end position="158"/>
    </location>
</feature>
<evidence type="ECO:0000256" key="4">
    <source>
        <dbReference type="ARBA" id="ARBA00022960"/>
    </source>
</evidence>
<dbReference type="InterPro" id="IPR001182">
    <property type="entry name" value="FtsW/RodA"/>
</dbReference>
<evidence type="ECO:0000256" key="7">
    <source>
        <dbReference type="SAM" id="MobiDB-lite"/>
    </source>
</evidence>
<accession>A0ABV8JL58</accession>
<feature type="region of interest" description="Disordered" evidence="7">
    <location>
        <begin position="366"/>
        <end position="391"/>
    </location>
</feature>
<feature type="transmembrane region" description="Helical" evidence="8">
    <location>
        <begin position="48"/>
        <end position="66"/>
    </location>
</feature>
<keyword evidence="4" id="KW-0133">Cell shape</keyword>
<dbReference type="PANTHER" id="PTHR30474:SF13">
    <property type="entry name" value="STAGE V SPORULATION PROTEIN E"/>
    <property type="match status" value="1"/>
</dbReference>
<organism evidence="9 10">
    <name type="scientific">Salinithrix halophila</name>
    <dbReference type="NCBI Taxonomy" id="1485204"/>
    <lineage>
        <taxon>Bacteria</taxon>
        <taxon>Bacillati</taxon>
        <taxon>Bacillota</taxon>
        <taxon>Bacilli</taxon>
        <taxon>Bacillales</taxon>
        <taxon>Thermoactinomycetaceae</taxon>
        <taxon>Salinithrix</taxon>
    </lineage>
</organism>
<feature type="transmembrane region" description="Helical" evidence="8">
    <location>
        <begin position="186"/>
        <end position="208"/>
    </location>
</feature>
<evidence type="ECO:0000256" key="5">
    <source>
        <dbReference type="ARBA" id="ARBA00022989"/>
    </source>
</evidence>
<reference evidence="10" key="1">
    <citation type="journal article" date="2019" name="Int. J. Syst. Evol. Microbiol.">
        <title>The Global Catalogue of Microorganisms (GCM) 10K type strain sequencing project: providing services to taxonomists for standard genome sequencing and annotation.</title>
        <authorList>
            <consortium name="The Broad Institute Genomics Platform"/>
            <consortium name="The Broad Institute Genome Sequencing Center for Infectious Disease"/>
            <person name="Wu L."/>
            <person name="Ma J."/>
        </authorList>
    </citation>
    <scope>NUCLEOTIDE SEQUENCE [LARGE SCALE GENOMIC DNA]</scope>
    <source>
        <strain evidence="10">IBRC-M 10813</strain>
    </source>
</reference>
<dbReference type="InterPro" id="IPR013437">
    <property type="entry name" value="FtsW"/>
</dbReference>
<proteinExistence type="predicted"/>
<evidence type="ECO:0000313" key="9">
    <source>
        <dbReference type="EMBL" id="MFC4076694.1"/>
    </source>
</evidence>
<evidence type="ECO:0000256" key="2">
    <source>
        <dbReference type="ARBA" id="ARBA00022475"/>
    </source>
</evidence>
<dbReference type="PANTHER" id="PTHR30474">
    <property type="entry name" value="CELL CYCLE PROTEIN"/>
    <property type="match status" value="1"/>
</dbReference>
<feature type="transmembrane region" description="Helical" evidence="8">
    <location>
        <begin position="262"/>
        <end position="288"/>
    </location>
</feature>
<sequence length="391" mass="43198">MVRGKPDFWLMLIVFLLTGFGLVMVFSASYYDGLTNHNDSYYYFKRQLMWSLIAFLFFFVVANIPYTLYQKYVGIILLSSLFVLLLVYVPFIGVELNGSNRWVQLGPIGFQPSELAKVGAIIYTASIMTKKQSYLHDFKRGLLPPLVVIGLFCLLIVLEPHFSSTVILLGSCMSIIFIAGARIKHLLLLLSAGLPILVGVMLSASYRIDRLLVVQDPWKDPTDKGFQTIQSLFAIGPGGLSGKGLGNSIQKLAYLPMSQTDFIFAIIAEELGFIGGSMLILLFIALIFRGIRIAVRAPDSFGLFLGLGIITMFSIQALFNLGVVTAILPVTGVPLPFISYGGSSLLICMVSAGILLNISRYRTTPATRKQAERNHSPRQTARPRLATPYKM</sequence>
<comment type="caution">
    <text evidence="9">The sequence shown here is derived from an EMBL/GenBank/DDBJ whole genome shotgun (WGS) entry which is preliminary data.</text>
</comment>
<dbReference type="RefSeq" id="WP_380703869.1">
    <property type="nucleotide sequence ID" value="NZ_JBHSAP010000009.1"/>
</dbReference>
<dbReference type="EMBL" id="JBHSAP010000009">
    <property type="protein sequence ID" value="MFC4076694.1"/>
    <property type="molecule type" value="Genomic_DNA"/>
</dbReference>
<feature type="transmembrane region" description="Helical" evidence="8">
    <location>
        <begin position="73"/>
        <end position="92"/>
    </location>
</feature>
<dbReference type="Pfam" id="PF01098">
    <property type="entry name" value="FTSW_RODA_SPOVE"/>
    <property type="match status" value="1"/>
</dbReference>
<dbReference type="Proteomes" id="UP001595843">
    <property type="component" value="Unassembled WGS sequence"/>
</dbReference>
<feature type="transmembrane region" description="Helical" evidence="8">
    <location>
        <begin position="300"/>
        <end position="331"/>
    </location>
</feature>
<protein>
    <submittedName>
        <fullName evidence="9">Lipid II flippase FtsW</fullName>
    </submittedName>
</protein>
<keyword evidence="5 8" id="KW-1133">Transmembrane helix</keyword>
<feature type="transmembrane region" description="Helical" evidence="8">
    <location>
        <begin position="7"/>
        <end position="28"/>
    </location>
</feature>
<feature type="transmembrane region" description="Helical" evidence="8">
    <location>
        <begin position="164"/>
        <end position="181"/>
    </location>
</feature>
<keyword evidence="2" id="KW-1003">Cell membrane</keyword>
<comment type="subcellular location">
    <subcellularLocation>
        <location evidence="1">Cell membrane</location>
        <topology evidence="1">Multi-pass membrane protein</topology>
    </subcellularLocation>
</comment>
<dbReference type="NCBIfam" id="TIGR02614">
    <property type="entry name" value="ftsW"/>
    <property type="match status" value="1"/>
</dbReference>
<evidence type="ECO:0000313" key="10">
    <source>
        <dbReference type="Proteomes" id="UP001595843"/>
    </source>
</evidence>
<feature type="transmembrane region" description="Helical" evidence="8">
    <location>
        <begin position="112"/>
        <end position="129"/>
    </location>
</feature>
<keyword evidence="6 8" id="KW-0472">Membrane</keyword>
<gene>
    <name evidence="9" type="primary">ftsW</name>
    <name evidence="9" type="ORF">ACFOUO_07715</name>
</gene>
<feature type="transmembrane region" description="Helical" evidence="8">
    <location>
        <begin position="337"/>
        <end position="358"/>
    </location>
</feature>
<keyword evidence="10" id="KW-1185">Reference proteome</keyword>
<evidence type="ECO:0000256" key="6">
    <source>
        <dbReference type="ARBA" id="ARBA00023136"/>
    </source>
</evidence>
<name>A0ABV8JL58_9BACL</name>
<evidence type="ECO:0000256" key="3">
    <source>
        <dbReference type="ARBA" id="ARBA00022692"/>
    </source>
</evidence>
<keyword evidence="3 8" id="KW-0812">Transmembrane</keyword>
<evidence type="ECO:0000256" key="1">
    <source>
        <dbReference type="ARBA" id="ARBA00004651"/>
    </source>
</evidence>
<evidence type="ECO:0000256" key="8">
    <source>
        <dbReference type="SAM" id="Phobius"/>
    </source>
</evidence>